<comment type="caution">
    <text evidence="3">The sequence shown here is derived from an EMBL/GenBank/DDBJ whole genome shotgun (WGS) entry which is preliminary data.</text>
</comment>
<dbReference type="EMBL" id="JAATNW010000003">
    <property type="protein sequence ID" value="NMH59510.1"/>
    <property type="molecule type" value="Genomic_DNA"/>
</dbReference>
<dbReference type="SMART" id="SM00530">
    <property type="entry name" value="HTH_XRE"/>
    <property type="match status" value="1"/>
</dbReference>
<feature type="transmembrane region" description="Helical" evidence="1">
    <location>
        <begin position="110"/>
        <end position="129"/>
    </location>
</feature>
<sequence length="237" mass="26883">MEIAKDKLIELRKERGWSQNRLATISGLGERTVQRIEKEGVCSLESVLALASVFELSPKDLQVIKTSEDKPLSDNTHPINWSGLIGFPVLMFCAYLIIDLTGKYPNWERISSALILGLTFVFAGISHGAREIYSCLISTTWVFRIPVVAKNINAKISLVKSLHEYACIVGIVSSAVCGLTIMMHTEIDPEHMTDYLTYALRPLFYAILFAELWFRPFKHRLEYILQLSTTTDREKIK</sequence>
<protein>
    <submittedName>
        <fullName evidence="3">Helix-turn-helix transcriptional regulator</fullName>
    </submittedName>
</protein>
<feature type="transmembrane region" description="Helical" evidence="1">
    <location>
        <begin position="165"/>
        <end position="183"/>
    </location>
</feature>
<keyword evidence="4" id="KW-1185">Reference proteome</keyword>
<feature type="domain" description="HTH cro/C1-type" evidence="2">
    <location>
        <begin position="8"/>
        <end position="61"/>
    </location>
</feature>
<dbReference type="CDD" id="cd00093">
    <property type="entry name" value="HTH_XRE"/>
    <property type="match status" value="1"/>
</dbReference>
<evidence type="ECO:0000313" key="3">
    <source>
        <dbReference type="EMBL" id="NMH59510.1"/>
    </source>
</evidence>
<evidence type="ECO:0000259" key="2">
    <source>
        <dbReference type="PROSITE" id="PS50943"/>
    </source>
</evidence>
<keyword evidence="1" id="KW-0812">Transmembrane</keyword>
<dbReference type="RefSeq" id="WP_169210079.1">
    <property type="nucleotide sequence ID" value="NZ_JAATNW010000003.1"/>
</dbReference>
<dbReference type="PROSITE" id="PS50943">
    <property type="entry name" value="HTH_CROC1"/>
    <property type="match status" value="1"/>
</dbReference>
<accession>A0ABX1QZ61</accession>
<keyword evidence="1" id="KW-1133">Transmembrane helix</keyword>
<evidence type="ECO:0000256" key="1">
    <source>
        <dbReference type="SAM" id="Phobius"/>
    </source>
</evidence>
<dbReference type="SUPFAM" id="SSF47413">
    <property type="entry name" value="lambda repressor-like DNA-binding domains"/>
    <property type="match status" value="1"/>
</dbReference>
<gene>
    <name evidence="3" type="ORF">HCJ96_05725</name>
</gene>
<dbReference type="InterPro" id="IPR010982">
    <property type="entry name" value="Lambda_DNA-bd_dom_sf"/>
</dbReference>
<feature type="transmembrane region" description="Helical" evidence="1">
    <location>
        <begin position="79"/>
        <end position="98"/>
    </location>
</feature>
<dbReference type="Pfam" id="PF01381">
    <property type="entry name" value="HTH_3"/>
    <property type="match status" value="1"/>
</dbReference>
<dbReference type="InterPro" id="IPR001387">
    <property type="entry name" value="Cro/C1-type_HTH"/>
</dbReference>
<organism evidence="3 4">
    <name type="scientific">Alteromonas ponticola</name>
    <dbReference type="NCBI Taxonomy" id="2720613"/>
    <lineage>
        <taxon>Bacteria</taxon>
        <taxon>Pseudomonadati</taxon>
        <taxon>Pseudomonadota</taxon>
        <taxon>Gammaproteobacteria</taxon>
        <taxon>Alteromonadales</taxon>
        <taxon>Alteromonadaceae</taxon>
        <taxon>Alteromonas/Salinimonas group</taxon>
        <taxon>Alteromonas</taxon>
    </lineage>
</organism>
<keyword evidence="1" id="KW-0472">Membrane</keyword>
<reference evidence="3 4" key="1">
    <citation type="submission" date="2020-03" db="EMBL/GenBank/DDBJ databases">
        <title>Alteromonas ponticola sp. nov., isolated from seawater.</title>
        <authorList>
            <person name="Yoon J.-H."/>
            <person name="Kim Y.-O."/>
        </authorList>
    </citation>
    <scope>NUCLEOTIDE SEQUENCE [LARGE SCALE GENOMIC DNA]</scope>
    <source>
        <strain evidence="3 4">MYP5</strain>
    </source>
</reference>
<dbReference type="Gene3D" id="1.10.260.40">
    <property type="entry name" value="lambda repressor-like DNA-binding domains"/>
    <property type="match status" value="1"/>
</dbReference>
<proteinExistence type="predicted"/>
<name>A0ABX1QZ61_9ALTE</name>
<dbReference type="Proteomes" id="UP000709336">
    <property type="component" value="Unassembled WGS sequence"/>
</dbReference>
<feature type="transmembrane region" description="Helical" evidence="1">
    <location>
        <begin position="195"/>
        <end position="214"/>
    </location>
</feature>
<evidence type="ECO:0000313" key="4">
    <source>
        <dbReference type="Proteomes" id="UP000709336"/>
    </source>
</evidence>